<keyword evidence="19" id="KW-1185">Reference proteome</keyword>
<keyword evidence="5 14" id="KW-0004">4Fe-4S</keyword>
<keyword evidence="12 14" id="KW-0627">Porphyrin biosynthesis</keyword>
<dbReference type="GO" id="GO:0006782">
    <property type="term" value="P:protoporphyrinogen IX biosynthetic process"/>
    <property type="evidence" value="ECO:0007669"/>
    <property type="project" value="UniProtKB-UniPathway"/>
</dbReference>
<feature type="binding site" evidence="15">
    <location>
        <position position="172"/>
    </location>
    <ligand>
        <name>S-adenosyl-L-methionine</name>
        <dbReference type="ChEBI" id="CHEBI:59789"/>
        <label>2</label>
    </ligand>
</feature>
<comment type="subcellular location">
    <subcellularLocation>
        <location evidence="1 14">Cytoplasm</location>
    </subcellularLocation>
</comment>
<organism evidence="18 19">
    <name type="scientific">Spirosoma sordidisoli</name>
    <dbReference type="NCBI Taxonomy" id="2502893"/>
    <lineage>
        <taxon>Bacteria</taxon>
        <taxon>Pseudomonadati</taxon>
        <taxon>Bacteroidota</taxon>
        <taxon>Cytophagia</taxon>
        <taxon>Cytophagales</taxon>
        <taxon>Cytophagaceae</taxon>
        <taxon>Spirosoma</taxon>
    </lineage>
</organism>
<dbReference type="GO" id="GO:0051989">
    <property type="term" value="F:coproporphyrinogen dehydrogenase activity"/>
    <property type="evidence" value="ECO:0007669"/>
    <property type="project" value="UniProtKB-EC"/>
</dbReference>
<dbReference type="GO" id="GO:0051539">
    <property type="term" value="F:4 iron, 4 sulfur cluster binding"/>
    <property type="evidence" value="ECO:0007669"/>
    <property type="project" value="UniProtKB-KW"/>
</dbReference>
<dbReference type="SUPFAM" id="SSF102114">
    <property type="entry name" value="Radical SAM enzymes"/>
    <property type="match status" value="1"/>
</dbReference>
<dbReference type="RefSeq" id="WP_129602971.1">
    <property type="nucleotide sequence ID" value="NZ_SBLB01000004.1"/>
</dbReference>
<evidence type="ECO:0000256" key="1">
    <source>
        <dbReference type="ARBA" id="ARBA00004496"/>
    </source>
</evidence>
<evidence type="ECO:0000259" key="17">
    <source>
        <dbReference type="PROSITE" id="PS51918"/>
    </source>
</evidence>
<keyword evidence="9 14" id="KW-0560">Oxidoreductase</keyword>
<evidence type="ECO:0000256" key="2">
    <source>
        <dbReference type="ARBA" id="ARBA00004785"/>
    </source>
</evidence>
<keyword evidence="11 14" id="KW-0411">Iron-sulfur</keyword>
<dbReference type="InterPro" id="IPR013785">
    <property type="entry name" value="Aldolase_TIM"/>
</dbReference>
<dbReference type="AlphaFoldDB" id="A0A4Q2UJ97"/>
<feature type="binding site" evidence="15">
    <location>
        <position position="184"/>
    </location>
    <ligand>
        <name>S-adenosyl-L-methionine</name>
        <dbReference type="ChEBI" id="CHEBI:59789"/>
        <label>2</label>
    </ligand>
</feature>
<evidence type="ECO:0000256" key="12">
    <source>
        <dbReference type="ARBA" id="ARBA00023244"/>
    </source>
</evidence>
<evidence type="ECO:0000256" key="4">
    <source>
        <dbReference type="ARBA" id="ARBA00011245"/>
    </source>
</evidence>
<dbReference type="InterPro" id="IPR006638">
    <property type="entry name" value="Elp3/MiaA/NifB-like_rSAM"/>
</dbReference>
<dbReference type="InterPro" id="IPR034505">
    <property type="entry name" value="Coproporphyrinogen-III_oxidase"/>
</dbReference>
<evidence type="ECO:0000256" key="3">
    <source>
        <dbReference type="ARBA" id="ARBA00005493"/>
    </source>
</evidence>
<evidence type="ECO:0000256" key="16">
    <source>
        <dbReference type="PIRSR" id="PIRSR000167-2"/>
    </source>
</evidence>
<feature type="binding site" evidence="16">
    <location>
        <position position="68"/>
    </location>
    <ligand>
        <name>[4Fe-4S] cluster</name>
        <dbReference type="ChEBI" id="CHEBI:49883"/>
        <note>4Fe-4S-S-AdoMet</note>
    </ligand>
</feature>
<feature type="binding site" evidence="16">
    <location>
        <position position="65"/>
    </location>
    <ligand>
        <name>[4Fe-4S] cluster</name>
        <dbReference type="ChEBI" id="CHEBI:49883"/>
        <note>4Fe-4S-S-AdoMet</note>
    </ligand>
</feature>
<evidence type="ECO:0000313" key="19">
    <source>
        <dbReference type="Proteomes" id="UP000290407"/>
    </source>
</evidence>
<dbReference type="SFLD" id="SFLDG01065">
    <property type="entry name" value="anaerobic_coproporphyrinogen-I"/>
    <property type="match status" value="1"/>
</dbReference>
<dbReference type="SFLD" id="SFLDS00029">
    <property type="entry name" value="Radical_SAM"/>
    <property type="match status" value="1"/>
</dbReference>
<reference evidence="18 19" key="1">
    <citation type="submission" date="2019-01" db="EMBL/GenBank/DDBJ databases">
        <title>Spirosoma flava sp. nov., a propanil-degrading bacterium isolated from herbicide-contaminated soil.</title>
        <authorList>
            <person name="Zhang L."/>
            <person name="Jiang J.-D."/>
        </authorList>
    </citation>
    <scope>NUCLEOTIDE SEQUENCE [LARGE SCALE GENOMIC DNA]</scope>
    <source>
        <strain evidence="18 19">TY50</strain>
    </source>
</reference>
<dbReference type="PANTHER" id="PTHR13932:SF6">
    <property type="entry name" value="OXYGEN-INDEPENDENT COPROPORPHYRINOGEN III OXIDASE"/>
    <property type="match status" value="1"/>
</dbReference>
<accession>A0A4Q2UJ97</accession>
<comment type="subunit">
    <text evidence="4">Monomer.</text>
</comment>
<comment type="catalytic activity">
    <reaction evidence="13 14">
        <text>coproporphyrinogen III + 2 S-adenosyl-L-methionine = protoporphyrinogen IX + 2 5'-deoxyadenosine + 2 L-methionine + 2 CO2</text>
        <dbReference type="Rhea" id="RHEA:15425"/>
        <dbReference type="ChEBI" id="CHEBI:16526"/>
        <dbReference type="ChEBI" id="CHEBI:17319"/>
        <dbReference type="ChEBI" id="CHEBI:57307"/>
        <dbReference type="ChEBI" id="CHEBI:57309"/>
        <dbReference type="ChEBI" id="CHEBI:57844"/>
        <dbReference type="ChEBI" id="CHEBI:59789"/>
        <dbReference type="EC" id="1.3.98.3"/>
    </reaction>
</comment>
<dbReference type="InterPro" id="IPR004558">
    <property type="entry name" value="Coprogen_oxidase_HemN"/>
</dbReference>
<dbReference type="Proteomes" id="UP000290407">
    <property type="component" value="Unassembled WGS sequence"/>
</dbReference>
<feature type="binding site" evidence="16">
    <location>
        <position position="61"/>
    </location>
    <ligand>
        <name>[4Fe-4S] cluster</name>
        <dbReference type="ChEBI" id="CHEBI:49883"/>
        <note>4Fe-4S-S-AdoMet</note>
    </ligand>
</feature>
<feature type="domain" description="Radical SAM core" evidence="17">
    <location>
        <begin position="46"/>
        <end position="289"/>
    </location>
</feature>
<comment type="pathway">
    <text evidence="2 14">Porphyrin-containing compound metabolism; protoporphyrin-IX biosynthesis; protoporphyrinogen-IX from coproporphyrinogen-III (AdoMet route): step 1/1.</text>
</comment>
<dbReference type="UniPathway" id="UPA00251">
    <property type="reaction ID" value="UER00323"/>
</dbReference>
<evidence type="ECO:0000256" key="10">
    <source>
        <dbReference type="ARBA" id="ARBA00023004"/>
    </source>
</evidence>
<feature type="binding site" evidence="15">
    <location>
        <begin position="113"/>
        <end position="114"/>
    </location>
    <ligand>
        <name>S-adenosyl-L-methionine</name>
        <dbReference type="ChEBI" id="CHEBI:59789"/>
        <label>2</label>
    </ligand>
</feature>
<feature type="binding site" evidence="15">
    <location>
        <position position="209"/>
    </location>
    <ligand>
        <name>S-adenosyl-L-methionine</name>
        <dbReference type="ChEBI" id="CHEBI:59789"/>
        <label>2</label>
    </ligand>
</feature>
<dbReference type="GO" id="GO:0046872">
    <property type="term" value="F:metal ion binding"/>
    <property type="evidence" value="ECO:0007669"/>
    <property type="project" value="UniProtKB-KW"/>
</dbReference>
<comment type="cofactor">
    <cofactor evidence="14 16">
        <name>[4Fe-4S] cluster</name>
        <dbReference type="ChEBI" id="CHEBI:49883"/>
    </cofactor>
    <text evidence="14 16">Binds 1 [4Fe-4S] cluster. The cluster is coordinated with 3 cysteines and an exchangeable S-adenosyl-L-methionine.</text>
</comment>
<dbReference type="InterPro" id="IPR007197">
    <property type="entry name" value="rSAM"/>
</dbReference>
<dbReference type="Gene3D" id="1.10.10.920">
    <property type="match status" value="1"/>
</dbReference>
<keyword evidence="7 14" id="KW-0949">S-adenosyl-L-methionine</keyword>
<feature type="binding site" evidence="15">
    <location>
        <begin position="67"/>
        <end position="69"/>
    </location>
    <ligand>
        <name>S-adenosyl-L-methionine</name>
        <dbReference type="ChEBI" id="CHEBI:59789"/>
        <label>2</label>
    </ligand>
</feature>
<dbReference type="PIRSF" id="PIRSF000167">
    <property type="entry name" value="HemN"/>
    <property type="match status" value="1"/>
</dbReference>
<evidence type="ECO:0000256" key="14">
    <source>
        <dbReference type="PIRNR" id="PIRNR000167"/>
    </source>
</evidence>
<evidence type="ECO:0000256" key="5">
    <source>
        <dbReference type="ARBA" id="ARBA00022485"/>
    </source>
</evidence>
<proteinExistence type="inferred from homology"/>
<evidence type="ECO:0000256" key="15">
    <source>
        <dbReference type="PIRSR" id="PIRSR000167-1"/>
    </source>
</evidence>
<keyword evidence="10 14" id="KW-0408">Iron</keyword>
<evidence type="ECO:0000256" key="9">
    <source>
        <dbReference type="ARBA" id="ARBA00023002"/>
    </source>
</evidence>
<dbReference type="PANTHER" id="PTHR13932">
    <property type="entry name" value="COPROPORPHYRINIGEN III OXIDASE"/>
    <property type="match status" value="1"/>
</dbReference>
<feature type="binding site" evidence="15">
    <location>
        <position position="55"/>
    </location>
    <ligand>
        <name>S-adenosyl-L-methionine</name>
        <dbReference type="ChEBI" id="CHEBI:59789"/>
        <label>1</label>
    </ligand>
</feature>
<feature type="binding site" evidence="15">
    <location>
        <position position="330"/>
    </location>
    <ligand>
        <name>S-adenosyl-L-methionine</name>
        <dbReference type="ChEBI" id="CHEBI:59789"/>
        <label>1</label>
    </ligand>
</feature>
<evidence type="ECO:0000256" key="7">
    <source>
        <dbReference type="ARBA" id="ARBA00022691"/>
    </source>
</evidence>
<feature type="binding site" evidence="15">
    <location>
        <position position="112"/>
    </location>
    <ligand>
        <name>S-adenosyl-L-methionine</name>
        <dbReference type="ChEBI" id="CHEBI:59789"/>
        <label>1</label>
    </ligand>
</feature>
<comment type="caution">
    <text evidence="18">The sequence shown here is derived from an EMBL/GenBank/DDBJ whole genome shotgun (WGS) entry which is preliminary data.</text>
</comment>
<evidence type="ECO:0000256" key="11">
    <source>
        <dbReference type="ARBA" id="ARBA00023014"/>
    </source>
</evidence>
<sequence length="455" mass="51803">MTDSLIARYNVAGPRYTSYPTVPFWNKAAFTTHDWQQRLTTAFANSNYTDGISLYIHLPYCESLCTFCGCNKRITRNHGVEEPYIDALLAEWELYCDWLPERPRIAELHLGGGTPSFFSPHQLRRLLTGIFRWADPVGDPDYGWEGHPNNTTGEHLQTLYSFGFRRVSFGVQDYDPAVQRAIHRHQPFANVERVTDQARAIGYTSISHDLVFGLPFQQLSSIQNTVAQTLRLRPDRIAFYSYAHVPWIRGTGQRGFQDADLPDADQKRALYETGRALLEAGGYSEIGMDHFALPHDALYQAMQTGTLHRNFMGYTTARTNVLIGLGASAISDVGTAFMQNEKEIGAYQDRIQRDELPVLRGHLLTPRDQFIREQILNIMCRFETSWSANDWTETEWNGIDGLLDAMMADGLLDYDHTRLRVRPAGHPFLRNICMVFDQYLAASSVSQQPLFSQTV</sequence>
<feature type="binding site" evidence="15">
    <location>
        <position position="243"/>
    </location>
    <ligand>
        <name>S-adenosyl-L-methionine</name>
        <dbReference type="ChEBI" id="CHEBI:59789"/>
        <label>2</label>
    </ligand>
</feature>
<name>A0A4Q2UJ97_9BACT</name>
<dbReference type="InterPro" id="IPR058240">
    <property type="entry name" value="rSAM_sf"/>
</dbReference>
<gene>
    <name evidence="18" type="primary">hemN</name>
    <name evidence="18" type="ORF">EQG79_16510</name>
</gene>
<evidence type="ECO:0000256" key="8">
    <source>
        <dbReference type="ARBA" id="ARBA00022723"/>
    </source>
</evidence>
<dbReference type="SMART" id="SM00729">
    <property type="entry name" value="Elp3"/>
    <property type="match status" value="1"/>
</dbReference>
<feature type="binding site" evidence="15">
    <location>
        <position position="145"/>
    </location>
    <ligand>
        <name>S-adenosyl-L-methionine</name>
        <dbReference type="ChEBI" id="CHEBI:59789"/>
        <label>1</label>
    </ligand>
</feature>
<dbReference type="GO" id="GO:0004109">
    <property type="term" value="F:coproporphyrinogen oxidase activity"/>
    <property type="evidence" value="ECO:0007669"/>
    <property type="project" value="InterPro"/>
</dbReference>
<keyword evidence="6 14" id="KW-0963">Cytoplasm</keyword>
<dbReference type="NCBIfam" id="TIGR00538">
    <property type="entry name" value="hemN"/>
    <property type="match status" value="1"/>
</dbReference>
<comment type="similarity">
    <text evidence="3 14">Belongs to the anaerobic coproporphyrinogen-III oxidase family.</text>
</comment>
<dbReference type="EMBL" id="SBLB01000004">
    <property type="protein sequence ID" value="RYC69294.1"/>
    <property type="molecule type" value="Genomic_DNA"/>
</dbReference>
<evidence type="ECO:0000256" key="13">
    <source>
        <dbReference type="ARBA" id="ARBA00048321"/>
    </source>
</evidence>
<evidence type="ECO:0000256" key="6">
    <source>
        <dbReference type="ARBA" id="ARBA00022490"/>
    </source>
</evidence>
<dbReference type="EC" id="1.3.98.3" evidence="14"/>
<evidence type="ECO:0000313" key="18">
    <source>
        <dbReference type="EMBL" id="RYC69294.1"/>
    </source>
</evidence>
<dbReference type="Pfam" id="PF04055">
    <property type="entry name" value="Radical_SAM"/>
    <property type="match status" value="1"/>
</dbReference>
<keyword evidence="8 14" id="KW-0479">Metal-binding</keyword>
<dbReference type="PROSITE" id="PS51918">
    <property type="entry name" value="RADICAL_SAM"/>
    <property type="match status" value="1"/>
</dbReference>
<dbReference type="GO" id="GO:0005737">
    <property type="term" value="C:cytoplasm"/>
    <property type="evidence" value="ECO:0007669"/>
    <property type="project" value="UniProtKB-SubCell"/>
</dbReference>
<protein>
    <recommendedName>
        <fullName evidence="14">Coproporphyrinogen-III oxidase</fullName>
        <ecNumber evidence="14">1.3.98.3</ecNumber>
    </recommendedName>
</protein>
<dbReference type="Gene3D" id="3.20.20.70">
    <property type="entry name" value="Aldolase class I"/>
    <property type="match status" value="1"/>
</dbReference>